<reference evidence="3" key="1">
    <citation type="submission" date="2022-07" db="EMBL/GenBank/DDBJ databases">
        <title>Phylogenomic reconstructions and comparative analyses of Kickxellomycotina fungi.</title>
        <authorList>
            <person name="Reynolds N.K."/>
            <person name="Stajich J.E."/>
            <person name="Barry K."/>
            <person name="Grigoriev I.V."/>
            <person name="Crous P."/>
            <person name="Smith M.E."/>
        </authorList>
    </citation>
    <scope>NUCLEOTIDE SEQUENCE</scope>
    <source>
        <strain evidence="3">NBRC 105413</strain>
    </source>
</reference>
<dbReference type="AlphaFoldDB" id="A0A9W7XIM3"/>
<organism evidence="3 4">
    <name type="scientific">Coemansia asiatica</name>
    <dbReference type="NCBI Taxonomy" id="1052880"/>
    <lineage>
        <taxon>Eukaryota</taxon>
        <taxon>Fungi</taxon>
        <taxon>Fungi incertae sedis</taxon>
        <taxon>Zoopagomycota</taxon>
        <taxon>Kickxellomycotina</taxon>
        <taxon>Kickxellomycetes</taxon>
        <taxon>Kickxellales</taxon>
        <taxon>Kickxellaceae</taxon>
        <taxon>Coemansia</taxon>
    </lineage>
</organism>
<feature type="region of interest" description="Disordered" evidence="1">
    <location>
        <begin position="32"/>
        <end position="59"/>
    </location>
</feature>
<feature type="chain" id="PRO_5040916272" evidence="2">
    <location>
        <begin position="18"/>
        <end position="187"/>
    </location>
</feature>
<evidence type="ECO:0000256" key="2">
    <source>
        <dbReference type="SAM" id="SignalP"/>
    </source>
</evidence>
<name>A0A9W7XIM3_9FUNG</name>
<proteinExistence type="predicted"/>
<evidence type="ECO:0000256" key="1">
    <source>
        <dbReference type="SAM" id="MobiDB-lite"/>
    </source>
</evidence>
<evidence type="ECO:0000313" key="3">
    <source>
        <dbReference type="EMBL" id="KAJ1643573.1"/>
    </source>
</evidence>
<feature type="signal peptide" evidence="2">
    <location>
        <begin position="1"/>
        <end position="17"/>
    </location>
</feature>
<accession>A0A9W7XIM3</accession>
<dbReference type="Proteomes" id="UP001145021">
    <property type="component" value="Unassembled WGS sequence"/>
</dbReference>
<keyword evidence="2" id="KW-0732">Signal</keyword>
<evidence type="ECO:0000313" key="4">
    <source>
        <dbReference type="Proteomes" id="UP001145021"/>
    </source>
</evidence>
<dbReference type="EMBL" id="JANBOH010000240">
    <property type="protein sequence ID" value="KAJ1643573.1"/>
    <property type="molecule type" value="Genomic_DNA"/>
</dbReference>
<keyword evidence="4" id="KW-1185">Reference proteome</keyword>
<gene>
    <name evidence="3" type="ORF">LPJ64_004654</name>
</gene>
<feature type="compositionally biased region" description="Polar residues" evidence="1">
    <location>
        <begin position="43"/>
        <end position="59"/>
    </location>
</feature>
<protein>
    <submittedName>
        <fullName evidence="3">Uncharacterized protein</fullName>
    </submittedName>
</protein>
<comment type="caution">
    <text evidence="3">The sequence shown here is derived from an EMBL/GenBank/DDBJ whole genome shotgun (WGS) entry which is preliminary data.</text>
</comment>
<sequence>MRFLLLAVQTFVISALAAPTVFKRQEIANEGGDSVSGGPAAVSNPNVNNGQQIDSSLITSGSDGENTFANVFGSSFTKVNSNSANKDNIVINPSITTVNGNSGETANGVGNNIGDSQQVVPGFFGMFGKRDAIVTGGVLDDYHPVQPVFFGVEPAFVHPAFVYPVAGAGSINHQNAAIIQNQGGAGW</sequence>